<evidence type="ECO:0000256" key="2">
    <source>
        <dbReference type="ARBA" id="ARBA00022763"/>
    </source>
</evidence>
<feature type="domain" description="UmuC" evidence="3">
    <location>
        <begin position="18"/>
        <end position="150"/>
    </location>
</feature>
<dbReference type="EMBL" id="FNRL01000004">
    <property type="protein sequence ID" value="SEA24302.1"/>
    <property type="molecule type" value="Genomic_DNA"/>
</dbReference>
<dbReference type="AlphaFoldDB" id="A0A1H3ZM75"/>
<dbReference type="CDD" id="cd03468">
    <property type="entry name" value="PolY_like"/>
    <property type="match status" value="1"/>
</dbReference>
<dbReference type="InterPro" id="IPR050356">
    <property type="entry name" value="SulA_CellDiv_inhibitor"/>
</dbReference>
<dbReference type="PANTHER" id="PTHR35369">
    <property type="entry name" value="BLR3025 PROTEIN-RELATED"/>
    <property type="match status" value="1"/>
</dbReference>
<evidence type="ECO:0000256" key="1">
    <source>
        <dbReference type="ARBA" id="ARBA00010945"/>
    </source>
</evidence>
<protein>
    <submittedName>
        <fullName evidence="4">Protein ImuB</fullName>
    </submittedName>
</protein>
<evidence type="ECO:0000259" key="3">
    <source>
        <dbReference type="Pfam" id="PF00817"/>
    </source>
</evidence>
<dbReference type="PANTHER" id="PTHR35369:SF2">
    <property type="entry name" value="BLR3025 PROTEIN"/>
    <property type="match status" value="1"/>
</dbReference>
<dbReference type="GO" id="GO:0006281">
    <property type="term" value="P:DNA repair"/>
    <property type="evidence" value="ECO:0007669"/>
    <property type="project" value="InterPro"/>
</dbReference>
<dbReference type="InterPro" id="IPR043502">
    <property type="entry name" value="DNA/RNA_pol_sf"/>
</dbReference>
<dbReference type="RefSeq" id="WP_089759798.1">
    <property type="nucleotide sequence ID" value="NZ_BKAT01000005.1"/>
</dbReference>
<comment type="similarity">
    <text evidence="1">Belongs to the DNA polymerase type-Y family.</text>
</comment>
<evidence type="ECO:0000313" key="5">
    <source>
        <dbReference type="Proteomes" id="UP000199656"/>
    </source>
</evidence>
<dbReference type="SUPFAM" id="SSF56672">
    <property type="entry name" value="DNA/RNA polymerases"/>
    <property type="match status" value="1"/>
</dbReference>
<keyword evidence="2" id="KW-0227">DNA damage</keyword>
<dbReference type="STRING" id="408074.SAMN05660909_01277"/>
<dbReference type="InterPro" id="IPR043128">
    <property type="entry name" value="Rev_trsase/Diguanyl_cyclase"/>
</dbReference>
<dbReference type="Gene3D" id="1.10.150.20">
    <property type="entry name" value="5' to 3' exonuclease, C-terminal subdomain"/>
    <property type="match status" value="1"/>
</dbReference>
<sequence length="496" mass="57010">MRKRYVSIWFKFLKTDYYQRRQPALKETPFVLTTKQHGRILVSAVSEKAYREGVTEGMLLSDARIIVPGIQAIDDEPDLDNQLLHSLAEWCIRFTPQVSVYLPDTLILDATGCPHLWGNESNYLKEIIHRLRAFGYHIYASMSDTIGASWALSHYTGNRLIPPRQQREALYPLPVEALRIDHTIAERLNQLGLRTIAGLTAISPSALKRRFGDALLTRLQQAFGEKEEWLQYVVPLSPYIERLPCMDPIVTRTGIEIALERVLKQLCTRLQQENNGLRQCIFKAYRTDGKTLQVEIGTHRPSNNTAHLIKLFDPKLSAIEPGLGIELFVLEALLVEPLNPSTQKLWEASSIDNNRLAELVDRLSARPGAHITRYLPDEHHWPERAIKPASALDEQPLTNWQLNRHLPLCLFNTPLAIAVSAPIPDYPPMNFRLNGQLHEIIKADGPKRIEKEWWIEEGEHRDYYVVEDKNGSRYWVFRSGHYEKGNAQWFLHGEFP</sequence>
<proteinExistence type="inferred from homology"/>
<keyword evidence="5" id="KW-1185">Reference proteome</keyword>
<evidence type="ECO:0000313" key="4">
    <source>
        <dbReference type="EMBL" id="SEA24302.1"/>
    </source>
</evidence>
<name>A0A1H3ZM75_9BACT</name>
<dbReference type="Proteomes" id="UP000199656">
    <property type="component" value="Unassembled WGS sequence"/>
</dbReference>
<dbReference type="Gene3D" id="3.40.1170.60">
    <property type="match status" value="1"/>
</dbReference>
<gene>
    <name evidence="4" type="ORF">SAMN05660909_01277</name>
</gene>
<reference evidence="5" key="1">
    <citation type="submission" date="2016-10" db="EMBL/GenBank/DDBJ databases">
        <authorList>
            <person name="Varghese N."/>
            <person name="Submissions S."/>
        </authorList>
    </citation>
    <scope>NUCLEOTIDE SEQUENCE [LARGE SCALE GENOMIC DNA]</scope>
    <source>
        <strain evidence="5">DSM 23920</strain>
    </source>
</reference>
<organism evidence="4 5">
    <name type="scientific">Chitinophaga terrae</name>
    <name type="common">ex Kim and Jung 2007</name>
    <dbReference type="NCBI Taxonomy" id="408074"/>
    <lineage>
        <taxon>Bacteria</taxon>
        <taxon>Pseudomonadati</taxon>
        <taxon>Bacteroidota</taxon>
        <taxon>Chitinophagia</taxon>
        <taxon>Chitinophagales</taxon>
        <taxon>Chitinophagaceae</taxon>
        <taxon>Chitinophaga</taxon>
    </lineage>
</organism>
<dbReference type="OrthoDB" id="625722at2"/>
<accession>A0A1H3ZM75</accession>
<dbReference type="Gene3D" id="3.30.70.270">
    <property type="match status" value="1"/>
</dbReference>
<dbReference type="InterPro" id="IPR001126">
    <property type="entry name" value="UmuC"/>
</dbReference>
<dbReference type="Pfam" id="PF00817">
    <property type="entry name" value="IMS"/>
    <property type="match status" value="1"/>
</dbReference>